<reference evidence="8" key="1">
    <citation type="journal article" date="2019" name="Int. J. Syst. Evol. Microbiol.">
        <title>The Global Catalogue of Microorganisms (GCM) 10K type strain sequencing project: providing services to taxonomists for standard genome sequencing and annotation.</title>
        <authorList>
            <consortium name="The Broad Institute Genomics Platform"/>
            <consortium name="The Broad Institute Genome Sequencing Center for Infectious Disease"/>
            <person name="Wu L."/>
            <person name="Ma J."/>
        </authorList>
    </citation>
    <scope>NUCLEOTIDE SEQUENCE [LARGE SCALE GENOMIC DNA]</scope>
    <source>
        <strain evidence="8">JCM 14303</strain>
    </source>
</reference>
<evidence type="ECO:0000256" key="2">
    <source>
        <dbReference type="ARBA" id="ARBA00022692"/>
    </source>
</evidence>
<evidence type="ECO:0000256" key="1">
    <source>
        <dbReference type="ARBA" id="ARBA00004167"/>
    </source>
</evidence>
<evidence type="ECO:0000256" key="3">
    <source>
        <dbReference type="ARBA" id="ARBA00022989"/>
    </source>
</evidence>
<keyword evidence="8" id="KW-1185">Reference proteome</keyword>
<dbReference type="SUPFAM" id="SSF81995">
    <property type="entry name" value="beta-sandwich domain of Sec23/24"/>
    <property type="match status" value="1"/>
</dbReference>
<dbReference type="PANTHER" id="PTHR30168:SF0">
    <property type="entry name" value="INNER MEMBRANE PROTEIN"/>
    <property type="match status" value="1"/>
</dbReference>
<feature type="region of interest" description="Disordered" evidence="5">
    <location>
        <begin position="1"/>
        <end position="90"/>
    </location>
</feature>
<comment type="caution">
    <text evidence="7">The sequence shown here is derived from an EMBL/GenBank/DDBJ whole genome shotgun (WGS) entry which is preliminary data.</text>
</comment>
<feature type="region of interest" description="Disordered" evidence="5">
    <location>
        <begin position="126"/>
        <end position="145"/>
    </location>
</feature>
<gene>
    <name evidence="7" type="ORF">GCM10009741_37570</name>
</gene>
<dbReference type="Proteomes" id="UP001500363">
    <property type="component" value="Unassembled WGS sequence"/>
</dbReference>
<dbReference type="Pfam" id="PF04228">
    <property type="entry name" value="Zn_peptidase"/>
    <property type="match status" value="1"/>
</dbReference>
<dbReference type="EMBL" id="BAAANC010000002">
    <property type="protein sequence ID" value="GAA1531803.1"/>
    <property type="molecule type" value="Genomic_DNA"/>
</dbReference>
<sequence>MSNPYDYGRPQDRPQHQNQAYRPPAPPPGVLPPPQPGQWQQAPQQYPPQYQQPQFPQQGQYPQYQQQPGQWPQPHYGGPNHFNGFQPPPRRRSSGAAKFILLGFFALAFVGITLAVVGAVLTDSSTSTAIPENSGPSIVPTATTKPEKGTAEDYLVNSALYGAGGLGELDCPAQKLGDGSLAAQKVYYEKLFKCLNDAWRPALNRIGVNKPDPGLVVFDKPVNTACGKFNPLSGRVLAFYCYGNQVMYTDVLQMNKAFGPKEDLAYLMTIAHEYGHHIQGVTELFYARAYYLQDHPSQKLESSRRNEVQASCLGGVFSRAVEKSYPFTNRMKEFEYQSSHSFGESADTPPDERTHGLASTQGFWIMNGFNIGETKACNTFAAPASLVK</sequence>
<dbReference type="RefSeq" id="WP_344175608.1">
    <property type="nucleotide sequence ID" value="NZ_BAAANC010000002.1"/>
</dbReference>
<keyword evidence="4 6" id="KW-0472">Membrane</keyword>
<feature type="transmembrane region" description="Helical" evidence="6">
    <location>
        <begin position="99"/>
        <end position="121"/>
    </location>
</feature>
<evidence type="ECO:0000256" key="6">
    <source>
        <dbReference type="SAM" id="Phobius"/>
    </source>
</evidence>
<feature type="compositionally biased region" description="Low complexity" evidence="5">
    <location>
        <begin position="37"/>
        <end position="79"/>
    </location>
</feature>
<accession>A0ABP4LVQ9</accession>
<keyword evidence="2 6" id="KW-0812">Transmembrane</keyword>
<name>A0ABP4LVQ9_9ACTN</name>
<protein>
    <submittedName>
        <fullName evidence="7">Neutral zinc metallopeptidase</fullName>
    </submittedName>
</protein>
<feature type="compositionally biased region" description="Polar residues" evidence="5">
    <location>
        <begin position="126"/>
        <end position="144"/>
    </location>
</feature>
<dbReference type="InterPro" id="IPR007343">
    <property type="entry name" value="Uncharacterised_pept_Zn_put"/>
</dbReference>
<organism evidence="7 8">
    <name type="scientific">Kribbella lupini</name>
    <dbReference type="NCBI Taxonomy" id="291602"/>
    <lineage>
        <taxon>Bacteria</taxon>
        <taxon>Bacillati</taxon>
        <taxon>Actinomycetota</taxon>
        <taxon>Actinomycetes</taxon>
        <taxon>Propionibacteriales</taxon>
        <taxon>Kribbellaceae</taxon>
        <taxon>Kribbella</taxon>
    </lineage>
</organism>
<proteinExistence type="predicted"/>
<evidence type="ECO:0000256" key="4">
    <source>
        <dbReference type="ARBA" id="ARBA00023136"/>
    </source>
</evidence>
<keyword evidence="3 6" id="KW-1133">Transmembrane helix</keyword>
<dbReference type="PANTHER" id="PTHR30168">
    <property type="entry name" value="PUTATIVE MEMBRANE PROTEIN YPFJ"/>
    <property type="match status" value="1"/>
</dbReference>
<evidence type="ECO:0000313" key="8">
    <source>
        <dbReference type="Proteomes" id="UP001500363"/>
    </source>
</evidence>
<evidence type="ECO:0000256" key="5">
    <source>
        <dbReference type="SAM" id="MobiDB-lite"/>
    </source>
</evidence>
<evidence type="ECO:0000313" key="7">
    <source>
        <dbReference type="EMBL" id="GAA1531803.1"/>
    </source>
</evidence>
<comment type="subcellular location">
    <subcellularLocation>
        <location evidence="1">Membrane</location>
        <topology evidence="1">Single-pass membrane protein</topology>
    </subcellularLocation>
</comment>
<feature type="compositionally biased region" description="Pro residues" evidence="5">
    <location>
        <begin position="23"/>
        <end position="36"/>
    </location>
</feature>